<evidence type="ECO:0000313" key="3">
    <source>
        <dbReference type="EMBL" id="KAJ7361821.1"/>
    </source>
</evidence>
<sequence>MAHKDQAKQVPSSDSSQGLPPSERSYSNAEGNDSIFINTNGDTKTEDLNSRINTENESEVRDETVVQNGEAELNCQENSQCDSCGRPIAREEFESELYITRKDLAAVQSQLATFKARLEEELIERFKLEEELKSEADTHESELRILKEKIECLEENECEKARRVDELENMIVVYKEEHEEGWEEVENLRNFVGKYQSELCKLRVEANNASDQAVEAINEMELLTKKTEKSEQRKTRLKNN</sequence>
<dbReference type="EMBL" id="MU827308">
    <property type="protein sequence ID" value="KAJ7361821.1"/>
    <property type="molecule type" value="Genomic_DNA"/>
</dbReference>
<feature type="coiled-coil region" evidence="1">
    <location>
        <begin position="206"/>
        <end position="240"/>
    </location>
</feature>
<feature type="region of interest" description="Disordered" evidence="2">
    <location>
        <begin position="1"/>
        <end position="62"/>
    </location>
</feature>
<organism evidence="3 4">
    <name type="scientific">Desmophyllum pertusum</name>
    <dbReference type="NCBI Taxonomy" id="174260"/>
    <lineage>
        <taxon>Eukaryota</taxon>
        <taxon>Metazoa</taxon>
        <taxon>Cnidaria</taxon>
        <taxon>Anthozoa</taxon>
        <taxon>Hexacorallia</taxon>
        <taxon>Scleractinia</taxon>
        <taxon>Caryophylliina</taxon>
        <taxon>Caryophylliidae</taxon>
        <taxon>Desmophyllum</taxon>
    </lineage>
</organism>
<evidence type="ECO:0000256" key="2">
    <source>
        <dbReference type="SAM" id="MobiDB-lite"/>
    </source>
</evidence>
<dbReference type="Proteomes" id="UP001163046">
    <property type="component" value="Unassembled WGS sequence"/>
</dbReference>
<feature type="coiled-coil region" evidence="1">
    <location>
        <begin position="104"/>
        <end position="156"/>
    </location>
</feature>
<gene>
    <name evidence="3" type="ORF">OS493_014462</name>
</gene>
<evidence type="ECO:0000256" key="1">
    <source>
        <dbReference type="SAM" id="Coils"/>
    </source>
</evidence>
<comment type="caution">
    <text evidence="3">The sequence shown here is derived from an EMBL/GenBank/DDBJ whole genome shotgun (WGS) entry which is preliminary data.</text>
</comment>
<keyword evidence="1" id="KW-0175">Coiled coil</keyword>
<keyword evidence="4" id="KW-1185">Reference proteome</keyword>
<dbReference type="OrthoDB" id="5970826at2759"/>
<reference evidence="3" key="1">
    <citation type="submission" date="2023-01" db="EMBL/GenBank/DDBJ databases">
        <title>Genome assembly of the deep-sea coral Lophelia pertusa.</title>
        <authorList>
            <person name="Herrera S."/>
            <person name="Cordes E."/>
        </authorList>
    </citation>
    <scope>NUCLEOTIDE SEQUENCE</scope>
    <source>
        <strain evidence="3">USNM1676648</strain>
        <tissue evidence="3">Polyp</tissue>
    </source>
</reference>
<feature type="compositionally biased region" description="Polar residues" evidence="2">
    <location>
        <begin position="9"/>
        <end position="42"/>
    </location>
</feature>
<accession>A0A9X0CL71</accession>
<name>A0A9X0CL71_9CNID</name>
<proteinExistence type="predicted"/>
<dbReference type="AlphaFoldDB" id="A0A9X0CL71"/>
<evidence type="ECO:0000313" key="4">
    <source>
        <dbReference type="Proteomes" id="UP001163046"/>
    </source>
</evidence>
<protein>
    <submittedName>
        <fullName evidence="3">Uncharacterized protein</fullName>
    </submittedName>
</protein>